<dbReference type="GeneTree" id="ENSGT00860000135924"/>
<organism evidence="1 2">
    <name type="scientific">Mus spicilegus</name>
    <name type="common">Mound-building mouse</name>
    <dbReference type="NCBI Taxonomy" id="10103"/>
    <lineage>
        <taxon>Eukaryota</taxon>
        <taxon>Metazoa</taxon>
        <taxon>Chordata</taxon>
        <taxon>Craniata</taxon>
        <taxon>Vertebrata</taxon>
        <taxon>Euteleostomi</taxon>
        <taxon>Mammalia</taxon>
        <taxon>Eutheria</taxon>
        <taxon>Euarchontoglires</taxon>
        <taxon>Glires</taxon>
        <taxon>Rodentia</taxon>
        <taxon>Myomorpha</taxon>
        <taxon>Muroidea</taxon>
        <taxon>Muridae</taxon>
        <taxon>Murinae</taxon>
        <taxon>Mus</taxon>
        <taxon>Mus</taxon>
    </lineage>
</organism>
<proteinExistence type="predicted"/>
<name>A0A8C6GDC4_MUSSI</name>
<dbReference type="AlphaFoldDB" id="A0A8C6GDC4"/>
<accession>A0A8C6GDC4</accession>
<sequence length="32" mass="3883">FLFMRLRTLKREHQFLCILKSMIAGKKIPESF</sequence>
<keyword evidence="2" id="KW-1185">Reference proteome</keyword>
<dbReference type="Ensembl" id="ENSMSIT00000005553.1">
    <property type="protein sequence ID" value="ENSMSIP00000004391.1"/>
    <property type="gene ID" value="ENSMSIG00000004009.1"/>
</dbReference>
<protein>
    <submittedName>
        <fullName evidence="1">Predicted gene 11111</fullName>
    </submittedName>
</protein>
<evidence type="ECO:0000313" key="1">
    <source>
        <dbReference type="Ensembl" id="ENSMSIP00000004391.1"/>
    </source>
</evidence>
<evidence type="ECO:0000313" key="2">
    <source>
        <dbReference type="Proteomes" id="UP000694415"/>
    </source>
</evidence>
<reference evidence="1" key="1">
    <citation type="submission" date="2025-08" db="UniProtKB">
        <authorList>
            <consortium name="Ensembl"/>
        </authorList>
    </citation>
    <scope>IDENTIFICATION</scope>
</reference>
<reference evidence="1" key="2">
    <citation type="submission" date="2025-09" db="UniProtKB">
        <authorList>
            <consortium name="Ensembl"/>
        </authorList>
    </citation>
    <scope>IDENTIFICATION</scope>
</reference>
<dbReference type="Proteomes" id="UP000694415">
    <property type="component" value="Unplaced"/>
</dbReference>